<dbReference type="EMBL" id="KV418187">
    <property type="protein sequence ID" value="KZP03046.1"/>
    <property type="molecule type" value="Genomic_DNA"/>
</dbReference>
<proteinExistence type="predicted"/>
<gene>
    <name evidence="1" type="ORF">FIBSPDRAFT_521946</name>
</gene>
<name>A0A167TL05_9AGAM</name>
<dbReference type="AlphaFoldDB" id="A0A167TL05"/>
<evidence type="ECO:0000313" key="2">
    <source>
        <dbReference type="Proteomes" id="UP000076532"/>
    </source>
</evidence>
<keyword evidence="2" id="KW-1185">Reference proteome</keyword>
<accession>A0A167TL05</accession>
<protein>
    <submittedName>
        <fullName evidence="1">Uncharacterized protein</fullName>
    </submittedName>
</protein>
<sequence>MAETAGDPYLLVEKCGSNRGIPIFVITKYTPSPGRASRTREIRCQDLGEEAMGSYKAQQGGCSYIQFKNEKDDFRCSGCGQDFSKKYLRQSALIEVRDLPL</sequence>
<reference evidence="1 2" key="1">
    <citation type="journal article" date="2016" name="Mol. Biol. Evol.">
        <title>Comparative Genomics of Early-Diverging Mushroom-Forming Fungi Provides Insights into the Origins of Lignocellulose Decay Capabilities.</title>
        <authorList>
            <person name="Nagy L.G."/>
            <person name="Riley R."/>
            <person name="Tritt A."/>
            <person name="Adam C."/>
            <person name="Daum C."/>
            <person name="Floudas D."/>
            <person name="Sun H."/>
            <person name="Yadav J.S."/>
            <person name="Pangilinan J."/>
            <person name="Larsson K.H."/>
            <person name="Matsuura K."/>
            <person name="Barry K."/>
            <person name="Labutti K."/>
            <person name="Kuo R."/>
            <person name="Ohm R.A."/>
            <person name="Bhattacharya S.S."/>
            <person name="Shirouzu T."/>
            <person name="Yoshinaga Y."/>
            <person name="Martin F.M."/>
            <person name="Grigoriev I.V."/>
            <person name="Hibbett D.S."/>
        </authorList>
    </citation>
    <scope>NUCLEOTIDE SEQUENCE [LARGE SCALE GENOMIC DNA]</scope>
    <source>
        <strain evidence="1 2">CBS 109695</strain>
    </source>
</reference>
<dbReference type="OrthoDB" id="2667030at2759"/>
<dbReference type="Proteomes" id="UP000076532">
    <property type="component" value="Unassembled WGS sequence"/>
</dbReference>
<evidence type="ECO:0000313" key="1">
    <source>
        <dbReference type="EMBL" id="KZP03046.1"/>
    </source>
</evidence>
<organism evidence="1 2">
    <name type="scientific">Athelia psychrophila</name>
    <dbReference type="NCBI Taxonomy" id="1759441"/>
    <lineage>
        <taxon>Eukaryota</taxon>
        <taxon>Fungi</taxon>
        <taxon>Dikarya</taxon>
        <taxon>Basidiomycota</taxon>
        <taxon>Agaricomycotina</taxon>
        <taxon>Agaricomycetes</taxon>
        <taxon>Agaricomycetidae</taxon>
        <taxon>Atheliales</taxon>
        <taxon>Atheliaceae</taxon>
        <taxon>Athelia</taxon>
    </lineage>
</organism>